<evidence type="ECO:0000313" key="2">
    <source>
        <dbReference type="EMBL" id="OIJ12564.1"/>
    </source>
</evidence>
<dbReference type="Gene3D" id="3.40.225.10">
    <property type="entry name" value="Class II aldolase/adducin N-terminal domain"/>
    <property type="match status" value="1"/>
</dbReference>
<dbReference type="EMBL" id="MLQR01000031">
    <property type="protein sequence ID" value="OIJ12564.1"/>
    <property type="molecule type" value="Genomic_DNA"/>
</dbReference>
<evidence type="ECO:0000313" key="3">
    <source>
        <dbReference type="Proteomes" id="UP000179524"/>
    </source>
</evidence>
<organism evidence="2 3">
    <name type="scientific">Anaerobacillus alkalilacustris</name>
    <dbReference type="NCBI Taxonomy" id="393763"/>
    <lineage>
        <taxon>Bacteria</taxon>
        <taxon>Bacillati</taxon>
        <taxon>Bacillota</taxon>
        <taxon>Bacilli</taxon>
        <taxon>Bacillales</taxon>
        <taxon>Bacillaceae</taxon>
        <taxon>Anaerobacillus</taxon>
    </lineage>
</organism>
<proteinExistence type="predicted"/>
<reference evidence="2 3" key="1">
    <citation type="submission" date="2016-10" db="EMBL/GenBank/DDBJ databases">
        <title>Draft genome sequences of four alkaliphilic bacteria belonging to the Anaerobacillus genus.</title>
        <authorList>
            <person name="Bassil N.M."/>
            <person name="Lloyd J.R."/>
        </authorList>
    </citation>
    <scope>NUCLEOTIDE SEQUENCE [LARGE SCALE GENOMIC DNA]</scope>
    <source>
        <strain evidence="2 3">DSM 18345</strain>
    </source>
</reference>
<dbReference type="Proteomes" id="UP000179524">
    <property type="component" value="Unassembled WGS sequence"/>
</dbReference>
<name>A0A1S2LJT1_9BACI</name>
<dbReference type="Pfam" id="PF00596">
    <property type="entry name" value="Aldolase_II"/>
    <property type="match status" value="1"/>
</dbReference>
<feature type="domain" description="Class II aldolase/adducin N-terminal" evidence="1">
    <location>
        <begin position="57"/>
        <end position="162"/>
    </location>
</feature>
<comment type="caution">
    <text evidence="2">The sequence shown here is derived from an EMBL/GenBank/DDBJ whole genome shotgun (WGS) entry which is preliminary data.</text>
</comment>
<accession>A0A1S2LJT1</accession>
<dbReference type="InterPro" id="IPR036409">
    <property type="entry name" value="Aldolase_II/adducin_N_sf"/>
</dbReference>
<dbReference type="AlphaFoldDB" id="A0A1S2LJT1"/>
<dbReference type="SUPFAM" id="SSF53639">
    <property type="entry name" value="AraD/HMP-PK domain-like"/>
    <property type="match status" value="1"/>
</dbReference>
<keyword evidence="3" id="KW-1185">Reference proteome</keyword>
<evidence type="ECO:0000259" key="1">
    <source>
        <dbReference type="Pfam" id="PF00596"/>
    </source>
</evidence>
<dbReference type="RefSeq" id="WP_169823149.1">
    <property type="nucleotide sequence ID" value="NZ_MLQR01000031.1"/>
</dbReference>
<sequence length="170" mass="19737">MKTVEIGFGGRDLEVIWINGLDNTKSGKEKFSELDLSEIEKLLERDEMSDDELELHLSKSRIDFWHPQVSIETLLHGFLPVKHIDHTFPDMINCLWDSEKGLELAKQIYRKRFIWVPHEDSIFGLAKSVVKSVESNPKVDVIIMENKGILTWGKTSKKCYDKNDFSYYSS</sequence>
<protein>
    <recommendedName>
        <fullName evidence="1">Class II aldolase/adducin N-terminal domain-containing protein</fullName>
    </recommendedName>
</protein>
<gene>
    <name evidence="2" type="ORF">BKP37_14150</name>
</gene>
<dbReference type="InterPro" id="IPR001303">
    <property type="entry name" value="Aldolase_II/adducin_N"/>
</dbReference>